<evidence type="ECO:0000313" key="4">
    <source>
        <dbReference type="Proteomes" id="UP000051181"/>
    </source>
</evidence>
<dbReference type="PANTHER" id="PTHR30204">
    <property type="entry name" value="REDOX-CYCLING DRUG-SENSING TRANSCRIPTIONAL ACTIVATOR SOXR"/>
    <property type="match status" value="1"/>
</dbReference>
<dbReference type="InterPro" id="IPR009061">
    <property type="entry name" value="DNA-bd_dom_put_sf"/>
</dbReference>
<evidence type="ECO:0000259" key="2">
    <source>
        <dbReference type="PROSITE" id="PS50937"/>
    </source>
</evidence>
<dbReference type="CDD" id="cd01109">
    <property type="entry name" value="HTH_YyaN"/>
    <property type="match status" value="1"/>
</dbReference>
<dbReference type="eggNOG" id="COG0789">
    <property type="taxonomic scope" value="Bacteria"/>
</dbReference>
<dbReference type="Pfam" id="PF13411">
    <property type="entry name" value="MerR_1"/>
    <property type="match status" value="1"/>
</dbReference>
<gene>
    <name evidence="3" type="ORF">FD22_GL001031</name>
</gene>
<dbReference type="SMART" id="SM00422">
    <property type="entry name" value="HTH_MERR"/>
    <property type="match status" value="1"/>
</dbReference>
<name>A0A0R1F9L2_9LACO</name>
<organism evidence="3 4">
    <name type="scientific">Loigolactobacillus coryniformis subsp. coryniformis KCTC 3167 = DSM 20001</name>
    <dbReference type="NCBI Taxonomy" id="913848"/>
    <lineage>
        <taxon>Bacteria</taxon>
        <taxon>Bacillati</taxon>
        <taxon>Bacillota</taxon>
        <taxon>Bacilli</taxon>
        <taxon>Lactobacillales</taxon>
        <taxon>Lactobacillaceae</taxon>
        <taxon>Loigolactobacillus</taxon>
    </lineage>
</organism>
<dbReference type="PANTHER" id="PTHR30204:SF82">
    <property type="entry name" value="TRANSCRIPTIONAL REGULATOR, MERR FAMILY"/>
    <property type="match status" value="1"/>
</dbReference>
<dbReference type="SUPFAM" id="SSF46955">
    <property type="entry name" value="Putative DNA-binding domain"/>
    <property type="match status" value="1"/>
</dbReference>
<protein>
    <submittedName>
        <fullName evidence="3">MerR family transcriptional regulator</fullName>
    </submittedName>
</protein>
<accession>A0A0R1F9L2</accession>
<dbReference type="InterPro" id="IPR000551">
    <property type="entry name" value="MerR-type_HTH_dom"/>
</dbReference>
<dbReference type="Gene3D" id="1.10.1660.10">
    <property type="match status" value="1"/>
</dbReference>
<dbReference type="AlphaFoldDB" id="A0A0R1F9L2"/>
<sequence length="143" mass="16104">MKTFSIGEVAQQFDLSIPTIRYYDKQGLIPDLAKDAAGNRVFTPYNIATLEIIQCLKLAGMQIKDIKVFIRWCLAGDATLKLRKAMFDNLKVSLEQKMQQLSATLDEINFKQAYYNKAIADGTEKYVQTMSTEQILAAAQKLG</sequence>
<dbReference type="PATRIC" id="fig|913848.6.peg.1063"/>
<dbReference type="PROSITE" id="PS50937">
    <property type="entry name" value="HTH_MERR_2"/>
    <property type="match status" value="1"/>
</dbReference>
<evidence type="ECO:0000313" key="3">
    <source>
        <dbReference type="EMBL" id="KRK17059.1"/>
    </source>
</evidence>
<evidence type="ECO:0000256" key="1">
    <source>
        <dbReference type="ARBA" id="ARBA00023125"/>
    </source>
</evidence>
<feature type="domain" description="HTH merR-type" evidence="2">
    <location>
        <begin position="3"/>
        <end position="72"/>
    </location>
</feature>
<dbReference type="GO" id="GO:0003677">
    <property type="term" value="F:DNA binding"/>
    <property type="evidence" value="ECO:0007669"/>
    <property type="project" value="UniProtKB-KW"/>
</dbReference>
<proteinExistence type="predicted"/>
<reference evidence="3 4" key="1">
    <citation type="journal article" date="2015" name="Genome Announc.">
        <title>Expanding the biotechnology potential of lactobacilli through comparative genomics of 213 strains and associated genera.</title>
        <authorList>
            <person name="Sun Z."/>
            <person name="Harris H.M."/>
            <person name="McCann A."/>
            <person name="Guo C."/>
            <person name="Argimon S."/>
            <person name="Zhang W."/>
            <person name="Yang X."/>
            <person name="Jeffery I.B."/>
            <person name="Cooney J.C."/>
            <person name="Kagawa T.F."/>
            <person name="Liu W."/>
            <person name="Song Y."/>
            <person name="Salvetti E."/>
            <person name="Wrobel A."/>
            <person name="Rasinkangas P."/>
            <person name="Parkhill J."/>
            <person name="Rea M.C."/>
            <person name="O'Sullivan O."/>
            <person name="Ritari J."/>
            <person name="Douillard F.P."/>
            <person name="Paul Ross R."/>
            <person name="Yang R."/>
            <person name="Briner A.E."/>
            <person name="Felis G.E."/>
            <person name="de Vos W.M."/>
            <person name="Barrangou R."/>
            <person name="Klaenhammer T.R."/>
            <person name="Caufield P.W."/>
            <person name="Cui Y."/>
            <person name="Zhang H."/>
            <person name="O'Toole P.W."/>
        </authorList>
    </citation>
    <scope>NUCLEOTIDE SEQUENCE [LARGE SCALE GENOMIC DNA]</scope>
    <source>
        <strain evidence="3 4">DSM 20001</strain>
    </source>
</reference>
<dbReference type="InterPro" id="IPR047057">
    <property type="entry name" value="MerR_fam"/>
</dbReference>
<keyword evidence="1" id="KW-0238">DNA-binding</keyword>
<comment type="caution">
    <text evidence="3">The sequence shown here is derived from an EMBL/GenBank/DDBJ whole genome shotgun (WGS) entry which is preliminary data.</text>
</comment>
<dbReference type="GO" id="GO:0003700">
    <property type="term" value="F:DNA-binding transcription factor activity"/>
    <property type="evidence" value="ECO:0007669"/>
    <property type="project" value="InterPro"/>
</dbReference>
<dbReference type="Proteomes" id="UP000051181">
    <property type="component" value="Unassembled WGS sequence"/>
</dbReference>
<dbReference type="EMBL" id="AZCN01000026">
    <property type="protein sequence ID" value="KRK17059.1"/>
    <property type="molecule type" value="Genomic_DNA"/>
</dbReference>